<sequence>MEHWSHQFCLACDKQVDSNAAYCSEACRLAELERSSTPSSQASSPGMTPSTYYPWGSPSTKANRFFLEPAYDFSNAKPYGPSTTARQHALFGDYSMSASTQSSSSLTPSSSGTSLSSMQSASATNEPSNISADAAKELRAYAMAFEYARSQRRRSS</sequence>
<accession>A0A9P7ZWC9</accession>
<organism evidence="2 3">
    <name type="scientific">Emericellopsis atlantica</name>
    <dbReference type="NCBI Taxonomy" id="2614577"/>
    <lineage>
        <taxon>Eukaryota</taxon>
        <taxon>Fungi</taxon>
        <taxon>Dikarya</taxon>
        <taxon>Ascomycota</taxon>
        <taxon>Pezizomycotina</taxon>
        <taxon>Sordariomycetes</taxon>
        <taxon>Hypocreomycetidae</taxon>
        <taxon>Hypocreales</taxon>
        <taxon>Bionectriaceae</taxon>
        <taxon>Emericellopsis</taxon>
    </lineage>
</organism>
<evidence type="ECO:0000256" key="1">
    <source>
        <dbReference type="SAM" id="MobiDB-lite"/>
    </source>
</evidence>
<dbReference type="AlphaFoldDB" id="A0A9P7ZWC9"/>
<proteinExistence type="predicted"/>
<reference evidence="2" key="1">
    <citation type="journal article" date="2021" name="IMA Fungus">
        <title>Genomic characterization of three marine fungi, including Emericellopsis atlantica sp. nov. with signatures of a generalist lifestyle and marine biomass degradation.</title>
        <authorList>
            <person name="Hagestad O.C."/>
            <person name="Hou L."/>
            <person name="Andersen J.H."/>
            <person name="Hansen E.H."/>
            <person name="Altermark B."/>
            <person name="Li C."/>
            <person name="Kuhnert E."/>
            <person name="Cox R.J."/>
            <person name="Crous P.W."/>
            <person name="Spatafora J.W."/>
            <person name="Lail K."/>
            <person name="Amirebrahimi M."/>
            <person name="Lipzen A."/>
            <person name="Pangilinan J."/>
            <person name="Andreopoulos W."/>
            <person name="Hayes R.D."/>
            <person name="Ng V."/>
            <person name="Grigoriev I.V."/>
            <person name="Jackson S.A."/>
            <person name="Sutton T.D.S."/>
            <person name="Dobson A.D.W."/>
            <person name="Rama T."/>
        </authorList>
    </citation>
    <scope>NUCLEOTIDE SEQUENCE</scope>
    <source>
        <strain evidence="2">TS7</strain>
    </source>
</reference>
<evidence type="ECO:0008006" key="4">
    <source>
        <dbReference type="Google" id="ProtNLM"/>
    </source>
</evidence>
<feature type="compositionally biased region" description="Low complexity" evidence="1">
    <location>
        <begin position="98"/>
        <end position="124"/>
    </location>
</feature>
<dbReference type="Pfam" id="PF12855">
    <property type="entry name" value="Ecl1"/>
    <property type="match status" value="1"/>
</dbReference>
<gene>
    <name evidence="2" type="ORF">F5Z01DRAFT_12375</name>
</gene>
<dbReference type="EMBL" id="MU251242">
    <property type="protein sequence ID" value="KAG9258967.1"/>
    <property type="molecule type" value="Genomic_DNA"/>
</dbReference>
<dbReference type="RefSeq" id="XP_046122891.1">
    <property type="nucleotide sequence ID" value="XM_046257513.1"/>
</dbReference>
<feature type="region of interest" description="Disordered" evidence="1">
    <location>
        <begin position="34"/>
        <end position="53"/>
    </location>
</feature>
<keyword evidence="3" id="KW-1185">Reference proteome</keyword>
<dbReference type="OrthoDB" id="2563506at2759"/>
<name>A0A9P7ZWC9_9HYPO</name>
<feature type="region of interest" description="Disordered" evidence="1">
    <location>
        <begin position="98"/>
        <end position="130"/>
    </location>
</feature>
<evidence type="ECO:0000313" key="2">
    <source>
        <dbReference type="EMBL" id="KAG9258967.1"/>
    </source>
</evidence>
<dbReference type="GeneID" id="70288416"/>
<feature type="compositionally biased region" description="Low complexity" evidence="1">
    <location>
        <begin position="35"/>
        <end position="44"/>
    </location>
</feature>
<dbReference type="InterPro" id="IPR024368">
    <property type="entry name" value="Ecl1/2/3"/>
</dbReference>
<dbReference type="Proteomes" id="UP000887229">
    <property type="component" value="Unassembled WGS sequence"/>
</dbReference>
<evidence type="ECO:0000313" key="3">
    <source>
        <dbReference type="Proteomes" id="UP000887229"/>
    </source>
</evidence>
<protein>
    <recommendedName>
        <fullName evidence="4">Life-span regulatory factor domain-containing protein</fullName>
    </recommendedName>
</protein>
<comment type="caution">
    <text evidence="2">The sequence shown here is derived from an EMBL/GenBank/DDBJ whole genome shotgun (WGS) entry which is preliminary data.</text>
</comment>